<keyword evidence="3" id="KW-0378">Hydrolase</keyword>
<sequence>MESPFGSQTQAGGVPGSQDITAPVAAGPGQGPPPPSIKSPPPFARDRTPALFSRTSHDSSSLTPVTPAGPVSLNMAASDFVGTNTRPVLTSQAGQASAAAGPSRQTLDAPPAPRQFPLRLAQEQSPPPTSTSPPTKVLNRPRKRPAKLSLIVAPAAPSSAISSRIAAGNNSALDAPQRSFSSRSVPSSPSVSIPPLKKGDEGGHQLPSQQEEENKQLRDNLRGAPRRRPSVPFGLRIAPPPALIIPKKSFTAMAPTANSPSPSAGGARQPPIWQDPSEHILSGNGSSLQHARSVYAAGPVEVLPGLFLGDEFNACDDRCLADRGITTILNVAKETTLPFQFEKGVTEDPSSLDLSRRFEEHLKLRRRSEVTTPTSATRSIKPAVANVVEDTPMTATHEVFFTPVTAFAPPYSPIAAKLENTEDQRARRARPVSMLPTSRTDSTIVGLQRDQKQQLQQQQRDRGDVSPTQPPTPSSSILRNTTSTPNLFSRFSSSAITNKRRNSKMDKDSDDEDEFVDTSDTPLFDTSMTPTENREFSHDRELARLKLNSLASMSVDEEDRASGSRTTSPLSSHRSIYSEDTTPPSPTLALPDDAHGMYKAYDSEVSPSSSSREGARAATTSSSTATTTAATSSSSSPISAVALPPNAIALKIPPSPSSGRKEELRYVKLPWTHDEMDLAAVETGGFVVGCSIIAQALGIDLTSGQFSAQHEAKRGSILVHCQCGVSRSATLVIAFVMQAAALGYPFAETKNLTGMHDCYEMVKDLSSSISPNCSLIYQLVEWERYLSKEAAKRREANMAANFPSASVSTSSASASANALALNEATTLSAGDNPQAAHGEYKPQAKGWGKEAMDEEDWTRMRLEEERKEAQEDESNRQRRLQEAVEQRKRDREREREQGAIDGASPSSSSSPSSASGGGLGARRKKKAPSLNLETSARAGIEKTALEEAVVSAPAVSIQKFSTKASTLGPTRESDEEREEPQERQEPSEPDRRAAEAERREQIRAPAPAASLSPEAALLSPSKSMPGALPLPSPFDYVENTPTTASPRTPSTALSNNLLQNGGGKTRPRSLQAAPSGYAAGRPATSPFNAKASAPMTTTSSSSSGVFGAVGQSAQERKAKHRRTFSSELPSWKSASSLSVLLDQSAGSRSSER</sequence>
<dbReference type="GO" id="GO:0005737">
    <property type="term" value="C:cytoplasm"/>
    <property type="evidence" value="ECO:0007669"/>
    <property type="project" value="TreeGrafter"/>
</dbReference>
<organism evidence="7 8">
    <name type="scientific">Acaromyces ingoldii</name>
    <dbReference type="NCBI Taxonomy" id="215250"/>
    <lineage>
        <taxon>Eukaryota</taxon>
        <taxon>Fungi</taxon>
        <taxon>Dikarya</taxon>
        <taxon>Basidiomycota</taxon>
        <taxon>Ustilaginomycotina</taxon>
        <taxon>Exobasidiomycetes</taxon>
        <taxon>Exobasidiales</taxon>
        <taxon>Cryptobasidiaceae</taxon>
        <taxon>Acaromyces</taxon>
    </lineage>
</organism>
<accession>A0A316YY79</accession>
<dbReference type="GO" id="GO:0033550">
    <property type="term" value="F:MAP kinase tyrosine phosphatase activity"/>
    <property type="evidence" value="ECO:0007669"/>
    <property type="project" value="TreeGrafter"/>
</dbReference>
<dbReference type="OrthoDB" id="2017893at2759"/>
<dbReference type="PROSITE" id="PS50056">
    <property type="entry name" value="TYR_PHOSPHATASE_2"/>
    <property type="match status" value="1"/>
</dbReference>
<reference evidence="7 8" key="1">
    <citation type="journal article" date="2018" name="Mol. Biol. Evol.">
        <title>Broad Genomic Sampling Reveals a Smut Pathogenic Ancestry of the Fungal Clade Ustilaginomycotina.</title>
        <authorList>
            <person name="Kijpornyongpan T."/>
            <person name="Mondo S.J."/>
            <person name="Barry K."/>
            <person name="Sandor L."/>
            <person name="Lee J."/>
            <person name="Lipzen A."/>
            <person name="Pangilinan J."/>
            <person name="LaButti K."/>
            <person name="Hainaut M."/>
            <person name="Henrissat B."/>
            <person name="Grigoriev I.V."/>
            <person name="Spatafora J.W."/>
            <person name="Aime M.C."/>
        </authorList>
    </citation>
    <scope>NUCLEOTIDE SEQUENCE [LARGE SCALE GENOMIC DNA]</scope>
    <source>
        <strain evidence="7 8">MCA 4198</strain>
    </source>
</reference>
<gene>
    <name evidence="7" type="ORF">FA10DRAFT_258191</name>
</gene>
<feature type="region of interest" description="Disordered" evidence="5">
    <location>
        <begin position="418"/>
        <end position="540"/>
    </location>
</feature>
<feature type="region of interest" description="Disordered" evidence="5">
    <location>
        <begin position="827"/>
        <end position="1152"/>
    </location>
</feature>
<keyword evidence="4" id="KW-0904">Protein phosphatase</keyword>
<evidence type="ECO:0000313" key="7">
    <source>
        <dbReference type="EMBL" id="PWN94016.1"/>
    </source>
</evidence>
<feature type="domain" description="Tyrosine specific protein phosphatases" evidence="6">
    <location>
        <begin position="717"/>
        <end position="738"/>
    </location>
</feature>
<dbReference type="Pfam" id="PF00782">
    <property type="entry name" value="DSPc"/>
    <property type="match status" value="1"/>
</dbReference>
<dbReference type="GO" id="GO:0017017">
    <property type="term" value="F:MAP kinase tyrosine/serine/threonine phosphatase activity"/>
    <property type="evidence" value="ECO:0007669"/>
    <property type="project" value="TreeGrafter"/>
</dbReference>
<feature type="compositionally biased region" description="Low complexity" evidence="5">
    <location>
        <begin position="1040"/>
        <end position="1052"/>
    </location>
</feature>
<feature type="compositionally biased region" description="Low complexity" evidence="5">
    <location>
        <begin position="91"/>
        <end position="101"/>
    </location>
</feature>
<feature type="region of interest" description="Disordered" evidence="5">
    <location>
        <begin position="1"/>
        <end position="73"/>
    </location>
</feature>
<dbReference type="Proteomes" id="UP000245768">
    <property type="component" value="Unassembled WGS sequence"/>
</dbReference>
<feature type="region of interest" description="Disordered" evidence="5">
    <location>
        <begin position="253"/>
        <end position="285"/>
    </location>
</feature>
<dbReference type="InterPro" id="IPR000340">
    <property type="entry name" value="Dual-sp_phosphatase_cat-dom"/>
</dbReference>
<feature type="compositionally biased region" description="Polar residues" evidence="5">
    <location>
        <begin position="958"/>
        <end position="968"/>
    </location>
</feature>
<evidence type="ECO:0000256" key="4">
    <source>
        <dbReference type="ARBA" id="ARBA00022912"/>
    </source>
</evidence>
<dbReference type="SUPFAM" id="SSF52799">
    <property type="entry name" value="(Phosphotyrosine protein) phosphatases II"/>
    <property type="match status" value="1"/>
</dbReference>
<dbReference type="PROSITE" id="PS00383">
    <property type="entry name" value="TYR_PHOSPHATASE_1"/>
    <property type="match status" value="1"/>
</dbReference>
<evidence type="ECO:0000256" key="3">
    <source>
        <dbReference type="ARBA" id="ARBA00022801"/>
    </source>
</evidence>
<feature type="compositionally biased region" description="Polar residues" evidence="5">
    <location>
        <begin position="477"/>
        <end position="497"/>
    </location>
</feature>
<feature type="compositionally biased region" description="Pro residues" evidence="5">
    <location>
        <begin position="30"/>
        <end position="43"/>
    </location>
</feature>
<dbReference type="PANTHER" id="PTHR10159:SF519">
    <property type="entry name" value="DUAL SPECIFICITY PROTEIN PHOSPHATASE MPK3"/>
    <property type="match status" value="1"/>
</dbReference>
<feature type="region of interest" description="Disordered" evidence="5">
    <location>
        <begin position="554"/>
        <end position="638"/>
    </location>
</feature>
<dbReference type="GeneID" id="37041809"/>
<feature type="compositionally biased region" description="Basic and acidic residues" evidence="5">
    <location>
        <begin position="980"/>
        <end position="1002"/>
    </location>
</feature>
<evidence type="ECO:0000256" key="5">
    <source>
        <dbReference type="SAM" id="MobiDB-lite"/>
    </source>
</evidence>
<feature type="compositionally biased region" description="Polar residues" evidence="5">
    <location>
        <begin position="435"/>
        <end position="445"/>
    </location>
</feature>
<dbReference type="PANTHER" id="PTHR10159">
    <property type="entry name" value="DUAL SPECIFICITY PROTEIN PHOSPHATASE"/>
    <property type="match status" value="1"/>
</dbReference>
<dbReference type="STRING" id="215250.A0A316YY79"/>
<evidence type="ECO:0000256" key="1">
    <source>
        <dbReference type="ARBA" id="ARBA00008601"/>
    </source>
</evidence>
<dbReference type="InterPro" id="IPR016130">
    <property type="entry name" value="Tyr_Pase_AS"/>
</dbReference>
<dbReference type="GO" id="GO:0008330">
    <property type="term" value="F:protein tyrosine/threonine phosphatase activity"/>
    <property type="evidence" value="ECO:0007669"/>
    <property type="project" value="TreeGrafter"/>
</dbReference>
<evidence type="ECO:0000259" key="6">
    <source>
        <dbReference type="PROSITE" id="PS50056"/>
    </source>
</evidence>
<protein>
    <recommendedName>
        <fullName evidence="2">protein-tyrosine-phosphatase</fullName>
        <ecNumber evidence="2">3.1.3.48</ecNumber>
    </recommendedName>
</protein>
<dbReference type="InterPro" id="IPR029021">
    <property type="entry name" value="Prot-tyrosine_phosphatase-like"/>
</dbReference>
<feature type="compositionally biased region" description="Basic and acidic residues" evidence="5">
    <location>
        <begin position="838"/>
        <end position="898"/>
    </location>
</feature>
<feature type="compositionally biased region" description="Acidic residues" evidence="5">
    <location>
        <begin position="508"/>
        <end position="517"/>
    </location>
</feature>
<evidence type="ECO:0000256" key="2">
    <source>
        <dbReference type="ARBA" id="ARBA00013064"/>
    </source>
</evidence>
<feature type="region of interest" description="Disordered" evidence="5">
    <location>
        <begin position="86"/>
        <end position="142"/>
    </location>
</feature>
<feature type="compositionally biased region" description="Polar residues" evidence="5">
    <location>
        <begin position="1125"/>
        <end position="1138"/>
    </location>
</feature>
<dbReference type="InterPro" id="IPR020422">
    <property type="entry name" value="TYR_PHOSPHATASE_DUAL_dom"/>
</dbReference>
<dbReference type="EMBL" id="KZ819634">
    <property type="protein sequence ID" value="PWN94016.1"/>
    <property type="molecule type" value="Genomic_DNA"/>
</dbReference>
<dbReference type="SMART" id="SM00195">
    <property type="entry name" value="DSPc"/>
    <property type="match status" value="1"/>
</dbReference>
<dbReference type="AlphaFoldDB" id="A0A316YY79"/>
<feature type="compositionally biased region" description="Low complexity" evidence="5">
    <location>
        <begin position="1003"/>
        <end position="1021"/>
    </location>
</feature>
<keyword evidence="8" id="KW-1185">Reference proteome</keyword>
<dbReference type="InterPro" id="IPR000387">
    <property type="entry name" value="Tyr_Pase_dom"/>
</dbReference>
<dbReference type="InParanoid" id="A0A316YY79"/>
<dbReference type="GO" id="GO:0043409">
    <property type="term" value="P:negative regulation of MAPK cascade"/>
    <property type="evidence" value="ECO:0007669"/>
    <property type="project" value="TreeGrafter"/>
</dbReference>
<name>A0A316YY79_9BASI</name>
<feature type="compositionally biased region" description="Low complexity" evidence="5">
    <location>
        <begin position="603"/>
        <end position="638"/>
    </location>
</feature>
<feature type="compositionally biased region" description="Low complexity" evidence="5">
    <location>
        <begin position="902"/>
        <end position="914"/>
    </location>
</feature>
<dbReference type="RefSeq" id="XP_025381214.1">
    <property type="nucleotide sequence ID" value="XM_025519893.1"/>
</dbReference>
<comment type="similarity">
    <text evidence="1">Belongs to the protein-tyrosine phosphatase family. Non-receptor class dual specificity subfamily.</text>
</comment>
<feature type="region of interest" description="Disordered" evidence="5">
    <location>
        <begin position="172"/>
        <end position="235"/>
    </location>
</feature>
<evidence type="ECO:0000313" key="8">
    <source>
        <dbReference type="Proteomes" id="UP000245768"/>
    </source>
</evidence>
<feature type="compositionally biased region" description="Low complexity" evidence="5">
    <location>
        <begin position="172"/>
        <end position="191"/>
    </location>
</feature>
<dbReference type="Gene3D" id="3.90.190.10">
    <property type="entry name" value="Protein tyrosine phosphatase superfamily"/>
    <property type="match status" value="2"/>
</dbReference>
<feature type="compositionally biased region" description="Polar residues" evidence="5">
    <location>
        <begin position="1"/>
        <end position="11"/>
    </location>
</feature>
<proteinExistence type="inferred from homology"/>
<feature type="compositionally biased region" description="Basic and acidic residues" evidence="5">
    <location>
        <begin position="212"/>
        <end position="221"/>
    </location>
</feature>
<feature type="compositionally biased region" description="Polar residues" evidence="5">
    <location>
        <begin position="563"/>
        <end position="582"/>
    </location>
</feature>
<dbReference type="EC" id="3.1.3.48" evidence="2"/>